<proteinExistence type="predicted"/>
<keyword evidence="2" id="KW-1185">Reference proteome</keyword>
<accession>A0A5B7HNM9</accession>
<dbReference type="AlphaFoldDB" id="A0A5B7HNM9"/>
<evidence type="ECO:0000313" key="2">
    <source>
        <dbReference type="Proteomes" id="UP000324222"/>
    </source>
</evidence>
<dbReference type="EMBL" id="VSRR010033467">
    <property type="protein sequence ID" value="MPC71723.1"/>
    <property type="molecule type" value="Genomic_DNA"/>
</dbReference>
<reference evidence="1 2" key="1">
    <citation type="submission" date="2019-05" db="EMBL/GenBank/DDBJ databases">
        <title>Another draft genome of Portunus trituberculatus and its Hox gene families provides insights of decapod evolution.</title>
        <authorList>
            <person name="Jeong J.-H."/>
            <person name="Song I."/>
            <person name="Kim S."/>
            <person name="Choi T."/>
            <person name="Kim D."/>
            <person name="Ryu S."/>
            <person name="Kim W."/>
        </authorList>
    </citation>
    <scope>NUCLEOTIDE SEQUENCE [LARGE SCALE GENOMIC DNA]</scope>
    <source>
        <tissue evidence="1">Muscle</tissue>
    </source>
</reference>
<sequence>MIFPPLPRSGDVMVTSSSARAMIGSNFVPGRTLPDLVNMRAGTAAVTLVPGQWRDALHLRLLDLFAQV</sequence>
<organism evidence="1 2">
    <name type="scientific">Portunus trituberculatus</name>
    <name type="common">Swimming crab</name>
    <name type="synonym">Neptunus trituberculatus</name>
    <dbReference type="NCBI Taxonomy" id="210409"/>
    <lineage>
        <taxon>Eukaryota</taxon>
        <taxon>Metazoa</taxon>
        <taxon>Ecdysozoa</taxon>
        <taxon>Arthropoda</taxon>
        <taxon>Crustacea</taxon>
        <taxon>Multicrustacea</taxon>
        <taxon>Malacostraca</taxon>
        <taxon>Eumalacostraca</taxon>
        <taxon>Eucarida</taxon>
        <taxon>Decapoda</taxon>
        <taxon>Pleocyemata</taxon>
        <taxon>Brachyura</taxon>
        <taxon>Eubrachyura</taxon>
        <taxon>Portunoidea</taxon>
        <taxon>Portunidae</taxon>
        <taxon>Portuninae</taxon>
        <taxon>Portunus</taxon>
    </lineage>
</organism>
<protein>
    <submittedName>
        <fullName evidence="1">Uncharacterized protein</fullName>
    </submittedName>
</protein>
<comment type="caution">
    <text evidence="1">The sequence shown here is derived from an EMBL/GenBank/DDBJ whole genome shotgun (WGS) entry which is preliminary data.</text>
</comment>
<name>A0A5B7HNM9_PORTR</name>
<dbReference type="Proteomes" id="UP000324222">
    <property type="component" value="Unassembled WGS sequence"/>
</dbReference>
<gene>
    <name evidence="1" type="ORF">E2C01_066009</name>
</gene>
<evidence type="ECO:0000313" key="1">
    <source>
        <dbReference type="EMBL" id="MPC71723.1"/>
    </source>
</evidence>